<comment type="subcellular location">
    <subcellularLocation>
        <location evidence="1 10">Endoplasmic reticulum membrane</location>
        <topology evidence="1 10">Multi-pass membrane protein</topology>
    </subcellularLocation>
</comment>
<dbReference type="PANTHER" id="PTHR12413:SF1">
    <property type="entry name" value="DOLICHYL PYROPHOSPHATE MAN9GLCNAC2 ALPHA-1,3-GLUCOSYLTRANSFERASE"/>
    <property type="match status" value="1"/>
</dbReference>
<evidence type="ECO:0000256" key="1">
    <source>
        <dbReference type="ARBA" id="ARBA00004477"/>
    </source>
</evidence>
<evidence type="ECO:0000313" key="13">
    <source>
        <dbReference type="EMBL" id="CUI14081.1"/>
    </source>
</evidence>
<gene>
    <name evidence="13" type="ORF">BSAL_69160</name>
</gene>
<evidence type="ECO:0000256" key="7">
    <source>
        <dbReference type="ARBA" id="ARBA00022824"/>
    </source>
</evidence>
<feature type="transmembrane region" description="Helical" evidence="10">
    <location>
        <begin position="585"/>
        <end position="601"/>
    </location>
</feature>
<keyword evidence="9 10" id="KW-0472">Membrane</keyword>
<evidence type="ECO:0000256" key="11">
    <source>
        <dbReference type="SAM" id="MobiDB-lite"/>
    </source>
</evidence>
<evidence type="ECO:0000256" key="5">
    <source>
        <dbReference type="ARBA" id="ARBA00022679"/>
    </source>
</evidence>
<feature type="region of interest" description="Disordered" evidence="11">
    <location>
        <begin position="160"/>
        <end position="180"/>
    </location>
</feature>
<comment type="similarity">
    <text evidence="3 10">Belongs to the ALG6/ALG8 glucosyltransferase family.</text>
</comment>
<feature type="transmembrane region" description="Helical" evidence="10">
    <location>
        <begin position="189"/>
        <end position="206"/>
    </location>
</feature>
<dbReference type="Proteomes" id="UP000051952">
    <property type="component" value="Unassembled WGS sequence"/>
</dbReference>
<evidence type="ECO:0000256" key="8">
    <source>
        <dbReference type="ARBA" id="ARBA00022989"/>
    </source>
</evidence>
<evidence type="ECO:0000256" key="10">
    <source>
        <dbReference type="RuleBase" id="RU363110"/>
    </source>
</evidence>
<accession>A0A0S4KMI3</accession>
<proteinExistence type="inferred from homology"/>
<evidence type="ECO:0000256" key="2">
    <source>
        <dbReference type="ARBA" id="ARBA00004922"/>
    </source>
</evidence>
<dbReference type="EC" id="2.4.1.-" evidence="10"/>
<dbReference type="GO" id="GO:0042281">
    <property type="term" value="F:dolichyl pyrophosphate Man9GlcNAc2 alpha-1,3-glucosyltransferase activity"/>
    <property type="evidence" value="ECO:0007669"/>
    <property type="project" value="TreeGrafter"/>
</dbReference>
<evidence type="ECO:0000256" key="12">
    <source>
        <dbReference type="SAM" id="SignalP"/>
    </source>
</evidence>
<dbReference type="VEuPathDB" id="TriTrypDB:BSAL_69160"/>
<keyword evidence="14" id="KW-1185">Reference proteome</keyword>
<feature type="signal peptide" evidence="12">
    <location>
        <begin position="1"/>
        <end position="29"/>
    </location>
</feature>
<keyword evidence="7 10" id="KW-0256">Endoplasmic reticulum</keyword>
<feature type="transmembrane region" description="Helical" evidence="10">
    <location>
        <begin position="430"/>
        <end position="451"/>
    </location>
</feature>
<feature type="transmembrane region" description="Helical" evidence="10">
    <location>
        <begin position="341"/>
        <end position="366"/>
    </location>
</feature>
<feature type="transmembrane region" description="Helical" evidence="10">
    <location>
        <begin position="675"/>
        <end position="698"/>
    </location>
</feature>
<feature type="chain" id="PRO_5006623425" description="Alpha-1,3-glucosyltransferase" evidence="12">
    <location>
        <begin position="30"/>
        <end position="701"/>
    </location>
</feature>
<comment type="pathway">
    <text evidence="2 10">Protein modification; protein glycosylation.</text>
</comment>
<dbReference type="PANTHER" id="PTHR12413">
    <property type="entry name" value="DOLICHYL GLYCOSYLTRANSFERASE"/>
    <property type="match status" value="1"/>
</dbReference>
<name>A0A0S4KMI3_BODSA</name>
<keyword evidence="6 10" id="KW-0812">Transmembrane</keyword>
<evidence type="ECO:0000256" key="9">
    <source>
        <dbReference type="ARBA" id="ARBA00023136"/>
    </source>
</evidence>
<evidence type="ECO:0000256" key="4">
    <source>
        <dbReference type="ARBA" id="ARBA00022676"/>
    </source>
</evidence>
<protein>
    <recommendedName>
        <fullName evidence="10">Alpha-1,3-glucosyltransferase</fullName>
        <ecNumber evidence="10">2.4.1.-</ecNumber>
    </recommendedName>
</protein>
<reference evidence="14" key="1">
    <citation type="submission" date="2015-09" db="EMBL/GenBank/DDBJ databases">
        <authorList>
            <consortium name="Pathogen Informatics"/>
        </authorList>
    </citation>
    <scope>NUCLEOTIDE SEQUENCE [LARGE SCALE GENOMIC DNA]</scope>
    <source>
        <strain evidence="14">Lake Konstanz</strain>
    </source>
</reference>
<keyword evidence="5 10" id="KW-0808">Transferase</keyword>
<dbReference type="EMBL" id="CYKH01000486">
    <property type="protein sequence ID" value="CUI14081.1"/>
    <property type="molecule type" value="Genomic_DNA"/>
</dbReference>
<comment type="caution">
    <text evidence="10">Lacks conserved residue(s) required for the propagation of feature annotation.</text>
</comment>
<evidence type="ECO:0000313" key="14">
    <source>
        <dbReference type="Proteomes" id="UP000051952"/>
    </source>
</evidence>
<dbReference type="Pfam" id="PF03155">
    <property type="entry name" value="Alg6_Alg8"/>
    <property type="match status" value="2"/>
</dbReference>
<feature type="transmembrane region" description="Helical" evidence="10">
    <location>
        <begin position="133"/>
        <end position="151"/>
    </location>
</feature>
<dbReference type="OrthoDB" id="4983at2759"/>
<organism evidence="13 14">
    <name type="scientific">Bodo saltans</name>
    <name type="common">Flagellated protozoan</name>
    <dbReference type="NCBI Taxonomy" id="75058"/>
    <lineage>
        <taxon>Eukaryota</taxon>
        <taxon>Discoba</taxon>
        <taxon>Euglenozoa</taxon>
        <taxon>Kinetoplastea</taxon>
        <taxon>Metakinetoplastina</taxon>
        <taxon>Eubodonida</taxon>
        <taxon>Bodonidae</taxon>
        <taxon>Bodo</taxon>
    </lineage>
</organism>
<dbReference type="InterPro" id="IPR004856">
    <property type="entry name" value="Glyco_trans_ALG6/ALG8"/>
</dbReference>
<evidence type="ECO:0000256" key="6">
    <source>
        <dbReference type="ARBA" id="ARBA00022692"/>
    </source>
</evidence>
<feature type="transmembrane region" description="Helical" evidence="10">
    <location>
        <begin position="563"/>
        <end position="579"/>
    </location>
</feature>
<dbReference type="GO" id="GO:0005789">
    <property type="term" value="C:endoplasmic reticulum membrane"/>
    <property type="evidence" value="ECO:0007669"/>
    <property type="project" value="UniProtKB-SubCell"/>
</dbReference>
<evidence type="ECO:0000256" key="3">
    <source>
        <dbReference type="ARBA" id="ARBA00008715"/>
    </source>
</evidence>
<keyword evidence="12" id="KW-0732">Signal</keyword>
<dbReference type="AlphaFoldDB" id="A0A0S4KMI3"/>
<sequence>MSAVSFREAMVLALILMVSLLLRWWVAMSSPHSGYKAPPMHGDFEAQRHWIELTTHLPLSDWYVQGPSNNLTYWGLDYPPLTAYHSMALGYFAKYVRLSDADFSSAFGLLTSRGSETTATIRFMRESVILSELLVFVPAALAVTFFFAVELDPLQWGERKREKKSEGDNEAAASQRATPFQFASRKRSPLLACFTILLNGSLPALIVDHAHFQYNCVSLGLMLWALYHAGKHCALQERLAAIDAMDRRQATITNRRGGNQYQPRTVPALSALHHLMASIMCAALSMTFKQMSLYYALGLGGWYLGECVRYAVGRADEVDAVCSSAAHPPPTQQRAARRSGVLVAAFLRAVIVCAVVGISTFALVLAPFVATNTVGDVAQRVFPVGRGLYEDKVANVWCTISPILKLPAVAQRIVASNDSSPANEANVRQMTLWLCLASTILGSLPAIISAVRSRPYGPPKPKVNDNCPWQLDIDPWTATQRACMRSQKRVEQLLWTVLCSSLSFYLFSYQVHEKGILLPLLPACVLLALLSRRMLAVEQCPHLLNPIEEIKDIELRKIQQQRGLLWLFVSIAHFSLFQLAEKDKILPLFTVLQLILAFLALRRCSLGPDDASQVAAEHHSPYAVPSPARAFWCYRIVYHASSQLVMRVLLGVFIAEEFVRNRWLEGNERYPHLGILSRFAVCTAYFLWMLLVGSAHAARSP</sequence>
<keyword evidence="4 10" id="KW-0328">Glycosyltransferase</keyword>
<keyword evidence="8 10" id="KW-1133">Transmembrane helix</keyword>
<dbReference type="UniPathway" id="UPA00378"/>